<feature type="transmembrane region" description="Helical" evidence="2">
    <location>
        <begin position="218"/>
        <end position="245"/>
    </location>
</feature>
<name>A0A1M2VJL7_TRAPU</name>
<evidence type="ECO:0000313" key="3">
    <source>
        <dbReference type="EMBL" id="OJT07723.1"/>
    </source>
</evidence>
<keyword evidence="2" id="KW-1133">Transmembrane helix</keyword>
<evidence type="ECO:0000256" key="2">
    <source>
        <dbReference type="SAM" id="Phobius"/>
    </source>
</evidence>
<keyword evidence="2" id="KW-0472">Membrane</keyword>
<organism evidence="3 4">
    <name type="scientific">Trametes pubescens</name>
    <name type="common">White-rot fungus</name>
    <dbReference type="NCBI Taxonomy" id="154538"/>
    <lineage>
        <taxon>Eukaryota</taxon>
        <taxon>Fungi</taxon>
        <taxon>Dikarya</taxon>
        <taxon>Basidiomycota</taxon>
        <taxon>Agaricomycotina</taxon>
        <taxon>Agaricomycetes</taxon>
        <taxon>Polyporales</taxon>
        <taxon>Polyporaceae</taxon>
        <taxon>Trametes</taxon>
    </lineage>
</organism>
<sequence>MAHSELNRTASTASSITLYTPHRAISDLEHGSRPPASLSTRYPPAPHRHKPRAATPPRPSRTRLFLRNLRSSNSFVIIPEMCSGAHMVTSGPAVLIGRAILGPDSPAGLAVQRTGVFDWLMGSLVLGFATAVPGAVAWSILDARSPSPCAFRRQQEAYARHIMYVALWSCMAVFATQTVGALVNDAIAARMNKGLSPEELLRDPPTPPMTPEEVRHVLAAQAIGMGVLSPVLVLLYAFFFFFPYFREED</sequence>
<evidence type="ECO:0000313" key="4">
    <source>
        <dbReference type="Proteomes" id="UP000184267"/>
    </source>
</evidence>
<keyword evidence="2" id="KW-0812">Transmembrane</keyword>
<dbReference type="AlphaFoldDB" id="A0A1M2VJL7"/>
<comment type="caution">
    <text evidence="3">The sequence shown here is derived from an EMBL/GenBank/DDBJ whole genome shotgun (WGS) entry which is preliminary data.</text>
</comment>
<feature type="region of interest" description="Disordered" evidence="1">
    <location>
        <begin position="25"/>
        <end position="62"/>
    </location>
</feature>
<reference evidence="3 4" key="1">
    <citation type="submission" date="2016-10" db="EMBL/GenBank/DDBJ databases">
        <title>Genome sequence of the basidiomycete white-rot fungus Trametes pubescens.</title>
        <authorList>
            <person name="Makela M.R."/>
            <person name="Granchi Z."/>
            <person name="Peng M."/>
            <person name="De Vries R.P."/>
            <person name="Grigoriev I."/>
            <person name="Riley R."/>
            <person name="Hilden K."/>
        </authorList>
    </citation>
    <scope>NUCLEOTIDE SEQUENCE [LARGE SCALE GENOMIC DNA]</scope>
    <source>
        <strain evidence="3 4">FBCC735</strain>
    </source>
</reference>
<dbReference type="Proteomes" id="UP000184267">
    <property type="component" value="Unassembled WGS sequence"/>
</dbReference>
<protein>
    <submittedName>
        <fullName evidence="3">Uncharacterized protein</fullName>
    </submittedName>
</protein>
<dbReference type="EMBL" id="MNAD01001131">
    <property type="protein sequence ID" value="OJT07723.1"/>
    <property type="molecule type" value="Genomic_DNA"/>
</dbReference>
<keyword evidence="4" id="KW-1185">Reference proteome</keyword>
<proteinExistence type="predicted"/>
<feature type="transmembrane region" description="Helical" evidence="2">
    <location>
        <begin position="119"/>
        <end position="141"/>
    </location>
</feature>
<accession>A0A1M2VJL7</accession>
<evidence type="ECO:0000256" key="1">
    <source>
        <dbReference type="SAM" id="MobiDB-lite"/>
    </source>
</evidence>
<feature type="transmembrane region" description="Helical" evidence="2">
    <location>
        <begin position="162"/>
        <end position="183"/>
    </location>
</feature>
<gene>
    <name evidence="3" type="ORF">TRAPUB_1392</name>
</gene>